<evidence type="ECO:0000256" key="1">
    <source>
        <dbReference type="ARBA" id="ARBA00022679"/>
    </source>
</evidence>
<sequence length="330" mass="35485">MSAATEERTGKEGLKSQPFCDVTVFLPSDFILDSGESLSRPELKVRVYGDLEKPAIAVAGGISAGRVVATCKDGEGWWRDMVSPGGFIDLDRYCVIGFDFLPNAGEAAKTVTTRDHARALADALDTLNIEKLHGFVGASYGGMIGLVFAELFPDRIEKLCAISAPDRPHPSATALRGVQRRIIDFALKHGDGEGGVALARQIGMITYRTPEEFGARFESAPGAAAGDPYDICDYLIARGDAYGMDARRYVTLSDSIDRHRADPAKISADSLIIAAETDRLAPLADLERLAGAVDGARLIKVPSLYGHDAFLKETAVIGPHIKEFLEEKTS</sequence>
<accession>A0A2S7JZ75</accession>
<gene>
    <name evidence="4" type="ORF">CW354_21715</name>
</gene>
<dbReference type="Pfam" id="PF00561">
    <property type="entry name" value="Abhydrolase_1"/>
    <property type="match status" value="1"/>
</dbReference>
<dbReference type="GO" id="GO:0004414">
    <property type="term" value="F:homoserine O-acetyltransferase activity"/>
    <property type="evidence" value="ECO:0007669"/>
    <property type="project" value="TreeGrafter"/>
</dbReference>
<evidence type="ECO:0000256" key="2">
    <source>
        <dbReference type="PIRSR" id="PIRSR000443-1"/>
    </source>
</evidence>
<dbReference type="PANTHER" id="PTHR32268:SF11">
    <property type="entry name" value="HOMOSERINE O-ACETYLTRANSFERASE"/>
    <property type="match status" value="1"/>
</dbReference>
<dbReference type="EMBL" id="PJCH01000017">
    <property type="protein sequence ID" value="PQA85559.1"/>
    <property type="molecule type" value="Genomic_DNA"/>
</dbReference>
<dbReference type="PIRSF" id="PIRSF000443">
    <property type="entry name" value="Homoser_Ac_trans"/>
    <property type="match status" value="1"/>
</dbReference>
<evidence type="ECO:0000259" key="3">
    <source>
        <dbReference type="Pfam" id="PF00561"/>
    </source>
</evidence>
<feature type="domain" description="AB hydrolase-1" evidence="3">
    <location>
        <begin position="90"/>
        <end position="174"/>
    </location>
</feature>
<name>A0A2S7JZ75_9PROT</name>
<dbReference type="AlphaFoldDB" id="A0A2S7JZ75"/>
<proteinExistence type="predicted"/>
<dbReference type="PANTHER" id="PTHR32268">
    <property type="entry name" value="HOMOSERINE O-ACETYLTRANSFERASE"/>
    <property type="match status" value="1"/>
</dbReference>
<dbReference type="GO" id="GO:0009086">
    <property type="term" value="P:methionine biosynthetic process"/>
    <property type="evidence" value="ECO:0007669"/>
    <property type="project" value="TreeGrafter"/>
</dbReference>
<dbReference type="InterPro" id="IPR000073">
    <property type="entry name" value="AB_hydrolase_1"/>
</dbReference>
<dbReference type="InterPro" id="IPR008220">
    <property type="entry name" value="HAT_MetX-like"/>
</dbReference>
<reference evidence="4 5" key="1">
    <citation type="submission" date="2017-12" db="EMBL/GenBank/DDBJ databases">
        <authorList>
            <person name="Hurst M.R.H."/>
        </authorList>
    </citation>
    <scope>NUCLEOTIDE SEQUENCE [LARGE SCALE GENOMIC DNA]</scope>
    <source>
        <strain evidence="4 5">SY-3-19</strain>
    </source>
</reference>
<dbReference type="GO" id="GO:0009092">
    <property type="term" value="P:homoserine metabolic process"/>
    <property type="evidence" value="ECO:0007669"/>
    <property type="project" value="TreeGrafter"/>
</dbReference>
<dbReference type="OrthoDB" id="9800754at2"/>
<evidence type="ECO:0000313" key="5">
    <source>
        <dbReference type="Proteomes" id="UP000239504"/>
    </source>
</evidence>
<dbReference type="SUPFAM" id="SSF53474">
    <property type="entry name" value="alpha/beta-Hydrolases"/>
    <property type="match status" value="1"/>
</dbReference>
<keyword evidence="1" id="KW-0808">Transferase</keyword>
<dbReference type="RefSeq" id="WP_104832199.1">
    <property type="nucleotide sequence ID" value="NZ_PJCH01000017.1"/>
</dbReference>
<dbReference type="GO" id="GO:0016787">
    <property type="term" value="F:hydrolase activity"/>
    <property type="evidence" value="ECO:0007669"/>
    <property type="project" value="UniProtKB-KW"/>
</dbReference>
<keyword evidence="5" id="KW-1185">Reference proteome</keyword>
<keyword evidence="4" id="KW-0378">Hydrolase</keyword>
<organism evidence="4 5">
    <name type="scientific">Hyphococcus luteus</name>
    <dbReference type="NCBI Taxonomy" id="2058213"/>
    <lineage>
        <taxon>Bacteria</taxon>
        <taxon>Pseudomonadati</taxon>
        <taxon>Pseudomonadota</taxon>
        <taxon>Alphaproteobacteria</taxon>
        <taxon>Parvularculales</taxon>
        <taxon>Parvularculaceae</taxon>
        <taxon>Hyphococcus</taxon>
    </lineage>
</organism>
<dbReference type="Proteomes" id="UP000239504">
    <property type="component" value="Unassembled WGS sequence"/>
</dbReference>
<comment type="caution">
    <text evidence="4">The sequence shown here is derived from an EMBL/GenBank/DDBJ whole genome shotgun (WGS) entry which is preliminary data.</text>
</comment>
<evidence type="ECO:0000313" key="4">
    <source>
        <dbReference type="EMBL" id="PQA85559.1"/>
    </source>
</evidence>
<feature type="active site" evidence="2">
    <location>
        <position position="278"/>
    </location>
</feature>
<dbReference type="NCBIfam" id="NF006449">
    <property type="entry name" value="PRK08775.1"/>
    <property type="match status" value="1"/>
</dbReference>
<protein>
    <submittedName>
        <fullName evidence="4">Alpha/beta hydrolase</fullName>
    </submittedName>
</protein>
<dbReference type="InterPro" id="IPR029058">
    <property type="entry name" value="AB_hydrolase_fold"/>
</dbReference>
<feature type="active site" description="Nucleophile" evidence="2">
    <location>
        <position position="139"/>
    </location>
</feature>
<dbReference type="Gene3D" id="3.40.50.1820">
    <property type="entry name" value="alpha/beta hydrolase"/>
    <property type="match status" value="1"/>
</dbReference>
<feature type="active site" evidence="2">
    <location>
        <position position="307"/>
    </location>
</feature>